<dbReference type="PANTHER" id="PTHR31649">
    <property type="entry name" value="AGAP009604-PA"/>
    <property type="match status" value="1"/>
</dbReference>
<dbReference type="PANTHER" id="PTHR31649:SF1">
    <property type="entry name" value="FARNESOIC ACID O-METHYL TRANSFERASE DOMAIN-CONTAINING PROTEIN"/>
    <property type="match status" value="1"/>
</dbReference>
<name>A0A419PDX1_CLOSI</name>
<sequence length="164" mass="18181">MSGYREASLSWLPIFRGDKPPPHAVQADKKLYVIRSRHKDDVLPGKWALHVGHIAHLPYDGVEIIVSTFEVLCDTGLYSGKSGYCWIPAEGGKIPPNVFQGGVQKDGTPLFVARAKVNGEMCVGKALPTYQCAFLPWGGQEHRETNKPVDARSRQSLFRFCSNL</sequence>
<accession>A0A419PDX1</accession>
<dbReference type="OrthoDB" id="2142040at2759"/>
<comment type="caution">
    <text evidence="1">The sequence shown here is derived from an EMBL/GenBank/DDBJ whole genome shotgun (WGS) entry which is preliminary data.</text>
</comment>
<evidence type="ECO:0000313" key="2">
    <source>
        <dbReference type="Proteomes" id="UP000286415"/>
    </source>
</evidence>
<reference evidence="1 2" key="1">
    <citation type="journal article" date="2018" name="Biotechnol. Adv.">
        <title>Improved genomic resources and new bioinformatic workflow for the carcinogenic parasite Clonorchis sinensis: Biotechnological implications.</title>
        <authorList>
            <person name="Wang D."/>
            <person name="Korhonen P.K."/>
            <person name="Gasser R.B."/>
            <person name="Young N.D."/>
        </authorList>
    </citation>
    <scope>NUCLEOTIDE SEQUENCE [LARGE SCALE GENOMIC DNA]</scope>
    <source>
        <strain evidence="1">Cs-k2</strain>
    </source>
</reference>
<proteinExistence type="predicted"/>
<protein>
    <submittedName>
        <fullName evidence="1">Uncharacterized protein</fullName>
    </submittedName>
</protein>
<evidence type="ECO:0000313" key="1">
    <source>
        <dbReference type="EMBL" id="KAG5449114.1"/>
    </source>
</evidence>
<dbReference type="STRING" id="79923.A0A419PDX1"/>
<dbReference type="Proteomes" id="UP000286415">
    <property type="component" value="Unassembled WGS sequence"/>
</dbReference>
<dbReference type="EMBL" id="NIRI02000042">
    <property type="protein sequence ID" value="KAG5449114.1"/>
    <property type="molecule type" value="Genomic_DNA"/>
</dbReference>
<organism evidence="1 2">
    <name type="scientific">Clonorchis sinensis</name>
    <name type="common">Chinese liver fluke</name>
    <dbReference type="NCBI Taxonomy" id="79923"/>
    <lineage>
        <taxon>Eukaryota</taxon>
        <taxon>Metazoa</taxon>
        <taxon>Spiralia</taxon>
        <taxon>Lophotrochozoa</taxon>
        <taxon>Platyhelminthes</taxon>
        <taxon>Trematoda</taxon>
        <taxon>Digenea</taxon>
        <taxon>Opisthorchiida</taxon>
        <taxon>Opisthorchiata</taxon>
        <taxon>Opisthorchiidae</taxon>
        <taxon>Clonorchis</taxon>
    </lineage>
</organism>
<dbReference type="Pfam" id="PF11901">
    <property type="entry name" value="DM9"/>
    <property type="match status" value="1"/>
</dbReference>
<dbReference type="AlphaFoldDB" id="A0A419PDX1"/>
<dbReference type="InParanoid" id="A0A419PDX1"/>
<gene>
    <name evidence="1" type="ORF">CSKR_100231</name>
</gene>
<dbReference type="InterPro" id="IPR006616">
    <property type="entry name" value="DM9_repeat"/>
</dbReference>
<keyword evidence="2" id="KW-1185">Reference proteome</keyword>
<reference evidence="1 2" key="2">
    <citation type="journal article" date="2021" name="Genomics">
        <title>High-quality reference genome for Clonorchis sinensis.</title>
        <authorList>
            <person name="Young N.D."/>
            <person name="Stroehlein A.J."/>
            <person name="Kinkar L."/>
            <person name="Wang T."/>
            <person name="Sohn W.M."/>
            <person name="Chang B.C.H."/>
            <person name="Kaur P."/>
            <person name="Weisz D."/>
            <person name="Dudchenko O."/>
            <person name="Aiden E.L."/>
            <person name="Korhonen P.K."/>
            <person name="Gasser R.B."/>
        </authorList>
    </citation>
    <scope>NUCLEOTIDE SEQUENCE [LARGE SCALE GENOMIC DNA]</scope>
    <source>
        <strain evidence="1">Cs-k2</strain>
    </source>
</reference>
<dbReference type="SMART" id="SM00696">
    <property type="entry name" value="DM9"/>
    <property type="match status" value="2"/>
</dbReference>